<dbReference type="SUPFAM" id="SSF53850">
    <property type="entry name" value="Periplasmic binding protein-like II"/>
    <property type="match status" value="1"/>
</dbReference>
<reference evidence="2 3" key="1">
    <citation type="submission" date="2020-08" db="EMBL/GenBank/DDBJ databases">
        <title>Genomic Encyclopedia of Type Strains, Phase IV (KMG-IV): sequencing the most valuable type-strain genomes for metagenomic binning, comparative biology and taxonomic classification.</title>
        <authorList>
            <person name="Goeker M."/>
        </authorList>
    </citation>
    <scope>NUCLEOTIDE SEQUENCE [LARGE SCALE GENOMIC DNA]</scope>
    <source>
        <strain evidence="2 3">DSM 27165</strain>
    </source>
</reference>
<proteinExistence type="predicted"/>
<dbReference type="Proteomes" id="UP000575898">
    <property type="component" value="Unassembled WGS sequence"/>
</dbReference>
<feature type="chain" id="PRO_5032540357" evidence="1">
    <location>
        <begin position="22"/>
        <end position="259"/>
    </location>
</feature>
<name>A0A840MHU9_9PROT</name>
<accession>A0A840MHU9</accession>
<evidence type="ECO:0000313" key="3">
    <source>
        <dbReference type="Proteomes" id="UP000575898"/>
    </source>
</evidence>
<organism evidence="2 3">
    <name type="scientific">Chitinivorax tropicus</name>
    <dbReference type="NCBI Taxonomy" id="714531"/>
    <lineage>
        <taxon>Bacteria</taxon>
        <taxon>Pseudomonadati</taxon>
        <taxon>Pseudomonadota</taxon>
        <taxon>Betaproteobacteria</taxon>
        <taxon>Chitinivorax</taxon>
    </lineage>
</organism>
<keyword evidence="3" id="KW-1185">Reference proteome</keyword>
<dbReference type="AlphaFoldDB" id="A0A840MHU9"/>
<gene>
    <name evidence="2" type="ORF">HNQ59_002077</name>
</gene>
<dbReference type="Gene3D" id="3.40.190.10">
    <property type="entry name" value="Periplasmic binding protein-like II"/>
    <property type="match status" value="2"/>
</dbReference>
<dbReference type="RefSeq" id="WP_184038617.1">
    <property type="nucleotide sequence ID" value="NZ_JACHHY010000011.1"/>
</dbReference>
<evidence type="ECO:0000256" key="1">
    <source>
        <dbReference type="SAM" id="SignalP"/>
    </source>
</evidence>
<feature type="signal peptide" evidence="1">
    <location>
        <begin position="1"/>
        <end position="21"/>
    </location>
</feature>
<comment type="caution">
    <text evidence="2">The sequence shown here is derived from an EMBL/GenBank/DDBJ whole genome shotgun (WGS) entry which is preliminary data.</text>
</comment>
<evidence type="ECO:0000313" key="2">
    <source>
        <dbReference type="EMBL" id="MBB5018784.1"/>
    </source>
</evidence>
<sequence length="259" mass="28529">MKKTALLLVVLSSLMTVSAMAEDKPASIKLCFEGEDIYPWVMKSKKGLNIIMLEMVAKKTNLKLDMSPLPWKRCLNDVQSGGMDGAFAASYKPDRAEFAVYPSKDGKPDPAKRMMLDSYSLYRLKGSNVNWDGSKFQNVTSAIGTQPGYSVIDLLKQNGVQVDDGAKTADDTLRKLISNRVAGAALMTLEGDNSIATNSEFTGKVERVPTPLVEKPYFLIFGKGYQAKYPGAVTQLWDAIASVRESPEYKQAEAAFFKR</sequence>
<keyword evidence="1" id="KW-0732">Signal</keyword>
<dbReference type="EMBL" id="JACHHY010000011">
    <property type="protein sequence ID" value="MBB5018784.1"/>
    <property type="molecule type" value="Genomic_DNA"/>
</dbReference>
<protein>
    <submittedName>
        <fullName evidence="2">Polar amino acid transport system substrate-binding protein</fullName>
    </submittedName>
</protein>